<dbReference type="KEGG" id="tva:4750775"/>
<reference evidence="2" key="1">
    <citation type="submission" date="2006-10" db="EMBL/GenBank/DDBJ databases">
        <authorList>
            <person name="Amadeo P."/>
            <person name="Zhao Q."/>
            <person name="Wortman J."/>
            <person name="Fraser-Liggett C."/>
            <person name="Carlton J."/>
        </authorList>
    </citation>
    <scope>NUCLEOTIDE SEQUENCE</scope>
    <source>
        <strain evidence="2">G3</strain>
    </source>
</reference>
<organism evidence="2 3">
    <name type="scientific">Trichomonas vaginalis (strain ATCC PRA-98 / G3)</name>
    <dbReference type="NCBI Taxonomy" id="412133"/>
    <lineage>
        <taxon>Eukaryota</taxon>
        <taxon>Metamonada</taxon>
        <taxon>Parabasalia</taxon>
        <taxon>Trichomonadida</taxon>
        <taxon>Trichomonadidae</taxon>
        <taxon>Trichomonas</taxon>
    </lineage>
</organism>
<dbReference type="SMR" id="A2FPV3"/>
<dbReference type="EMBL" id="DS113932">
    <property type="protein sequence ID" value="EAX93057.1"/>
    <property type="molecule type" value="Genomic_DNA"/>
</dbReference>
<evidence type="ECO:0000313" key="3">
    <source>
        <dbReference type="Proteomes" id="UP000001542"/>
    </source>
</evidence>
<dbReference type="InParanoid" id="A2FPV3"/>
<sequence>MDINEQTFQTQKEEIEYLKSQLEKERANFAKKEESLKEQLEFALRSSEKISQECNRSIEIAERLRMFIEGDKDTNFLDIKNELNTHIADMSKNQEKVNHLNQKYRNDLIDSQNKLNKLRLDISSIFEEQLSAAKQFPQFAHPLIEISKSIDMSNIDSIINAIRKTNEVLFEALSKK</sequence>
<dbReference type="RefSeq" id="XP_001305987.1">
    <property type="nucleotide sequence ID" value="XM_001305986.1"/>
</dbReference>
<name>A2FPV3_TRIV3</name>
<keyword evidence="3" id="KW-1185">Reference proteome</keyword>
<evidence type="ECO:0000313" key="2">
    <source>
        <dbReference type="EMBL" id="EAX93057.1"/>
    </source>
</evidence>
<dbReference type="VEuPathDB" id="TrichDB:TVAG_220320"/>
<dbReference type="AlphaFoldDB" id="A2FPV3"/>
<evidence type="ECO:0000256" key="1">
    <source>
        <dbReference type="SAM" id="Coils"/>
    </source>
</evidence>
<proteinExistence type="predicted"/>
<feature type="coiled-coil region" evidence="1">
    <location>
        <begin position="8"/>
        <end position="39"/>
    </location>
</feature>
<gene>
    <name evidence="2" type="ORF">TVAG_220320</name>
</gene>
<reference evidence="2" key="2">
    <citation type="journal article" date="2007" name="Science">
        <title>Draft genome sequence of the sexually transmitted pathogen Trichomonas vaginalis.</title>
        <authorList>
            <person name="Carlton J.M."/>
            <person name="Hirt R.P."/>
            <person name="Silva J.C."/>
            <person name="Delcher A.L."/>
            <person name="Schatz M."/>
            <person name="Zhao Q."/>
            <person name="Wortman J.R."/>
            <person name="Bidwell S.L."/>
            <person name="Alsmark U.C.M."/>
            <person name="Besteiro S."/>
            <person name="Sicheritz-Ponten T."/>
            <person name="Noel C.J."/>
            <person name="Dacks J.B."/>
            <person name="Foster P.G."/>
            <person name="Simillion C."/>
            <person name="Van de Peer Y."/>
            <person name="Miranda-Saavedra D."/>
            <person name="Barton G.J."/>
            <person name="Westrop G.D."/>
            <person name="Mueller S."/>
            <person name="Dessi D."/>
            <person name="Fiori P.L."/>
            <person name="Ren Q."/>
            <person name="Paulsen I."/>
            <person name="Zhang H."/>
            <person name="Bastida-Corcuera F.D."/>
            <person name="Simoes-Barbosa A."/>
            <person name="Brown M.T."/>
            <person name="Hayes R.D."/>
            <person name="Mukherjee M."/>
            <person name="Okumura C.Y."/>
            <person name="Schneider R."/>
            <person name="Smith A.J."/>
            <person name="Vanacova S."/>
            <person name="Villalvazo M."/>
            <person name="Haas B.J."/>
            <person name="Pertea M."/>
            <person name="Feldblyum T.V."/>
            <person name="Utterback T.R."/>
            <person name="Shu C.L."/>
            <person name="Osoegawa K."/>
            <person name="de Jong P.J."/>
            <person name="Hrdy I."/>
            <person name="Horvathova L."/>
            <person name="Zubacova Z."/>
            <person name="Dolezal P."/>
            <person name="Malik S.B."/>
            <person name="Logsdon J.M. Jr."/>
            <person name="Henze K."/>
            <person name="Gupta A."/>
            <person name="Wang C.C."/>
            <person name="Dunne R.L."/>
            <person name="Upcroft J.A."/>
            <person name="Upcroft P."/>
            <person name="White O."/>
            <person name="Salzberg S.L."/>
            <person name="Tang P."/>
            <person name="Chiu C.-H."/>
            <person name="Lee Y.-S."/>
            <person name="Embley T.M."/>
            <person name="Coombs G.H."/>
            <person name="Mottram J.C."/>
            <person name="Tachezy J."/>
            <person name="Fraser-Liggett C.M."/>
            <person name="Johnson P.J."/>
        </authorList>
    </citation>
    <scope>NUCLEOTIDE SEQUENCE [LARGE SCALE GENOMIC DNA]</scope>
    <source>
        <strain evidence="2">G3</strain>
    </source>
</reference>
<accession>A2FPV3</accession>
<keyword evidence="1" id="KW-0175">Coiled coil</keyword>
<dbReference type="Proteomes" id="UP000001542">
    <property type="component" value="Unassembled WGS sequence"/>
</dbReference>
<protein>
    <submittedName>
        <fullName evidence="2">Uncharacterized protein</fullName>
    </submittedName>
</protein>
<dbReference type="VEuPathDB" id="TrichDB:TVAGG3_0861510"/>